<evidence type="ECO:0000313" key="3">
    <source>
        <dbReference type="Proteomes" id="UP000250235"/>
    </source>
</evidence>
<proteinExistence type="predicted"/>
<dbReference type="AlphaFoldDB" id="A0A2Z7D6Y8"/>
<sequence length="171" mass="19224">MKLVGDRRLDASKKLHGAKKLSGDRTGLGYNSNEGSTTETSSTPRLERTKFKTMNFVKSNTEQLAEAKSDKDKIATQPQIWQGRFCGLRYTAPEKSCESWLNKIIAQMLSKSRSGGIKQGQPLKLKRRIGSTGHHIVSTYQIARMLHIKLHLDQRTHTEHTNSLKHTPVNG</sequence>
<reference evidence="2 3" key="1">
    <citation type="journal article" date="2015" name="Proc. Natl. Acad. Sci. U.S.A.">
        <title>The resurrection genome of Boea hygrometrica: A blueprint for survival of dehydration.</title>
        <authorList>
            <person name="Xiao L."/>
            <person name="Yang G."/>
            <person name="Zhang L."/>
            <person name="Yang X."/>
            <person name="Zhao S."/>
            <person name="Ji Z."/>
            <person name="Zhou Q."/>
            <person name="Hu M."/>
            <person name="Wang Y."/>
            <person name="Chen M."/>
            <person name="Xu Y."/>
            <person name="Jin H."/>
            <person name="Xiao X."/>
            <person name="Hu G."/>
            <person name="Bao F."/>
            <person name="Hu Y."/>
            <person name="Wan P."/>
            <person name="Li L."/>
            <person name="Deng X."/>
            <person name="Kuang T."/>
            <person name="Xiang C."/>
            <person name="Zhu J.K."/>
            <person name="Oliver M.J."/>
            <person name="He Y."/>
        </authorList>
    </citation>
    <scope>NUCLEOTIDE SEQUENCE [LARGE SCALE GENOMIC DNA]</scope>
    <source>
        <strain evidence="3">cv. XS01</strain>
    </source>
</reference>
<name>A0A2Z7D6Y8_9LAMI</name>
<keyword evidence="3" id="KW-1185">Reference proteome</keyword>
<accession>A0A2Z7D6Y8</accession>
<organism evidence="2 3">
    <name type="scientific">Dorcoceras hygrometricum</name>
    <dbReference type="NCBI Taxonomy" id="472368"/>
    <lineage>
        <taxon>Eukaryota</taxon>
        <taxon>Viridiplantae</taxon>
        <taxon>Streptophyta</taxon>
        <taxon>Embryophyta</taxon>
        <taxon>Tracheophyta</taxon>
        <taxon>Spermatophyta</taxon>
        <taxon>Magnoliopsida</taxon>
        <taxon>eudicotyledons</taxon>
        <taxon>Gunneridae</taxon>
        <taxon>Pentapetalae</taxon>
        <taxon>asterids</taxon>
        <taxon>lamiids</taxon>
        <taxon>Lamiales</taxon>
        <taxon>Gesneriaceae</taxon>
        <taxon>Didymocarpoideae</taxon>
        <taxon>Trichosporeae</taxon>
        <taxon>Loxocarpinae</taxon>
        <taxon>Dorcoceras</taxon>
    </lineage>
</organism>
<feature type="compositionally biased region" description="Basic and acidic residues" evidence="1">
    <location>
        <begin position="1"/>
        <end position="13"/>
    </location>
</feature>
<protein>
    <submittedName>
        <fullName evidence="2">Aldehyde dehydrogenase (NAD+)</fullName>
    </submittedName>
</protein>
<feature type="compositionally biased region" description="Low complexity" evidence="1">
    <location>
        <begin position="31"/>
        <end position="43"/>
    </location>
</feature>
<gene>
    <name evidence="2" type="ORF">F511_42685</name>
</gene>
<evidence type="ECO:0000313" key="2">
    <source>
        <dbReference type="EMBL" id="KZV55400.1"/>
    </source>
</evidence>
<dbReference type="Proteomes" id="UP000250235">
    <property type="component" value="Unassembled WGS sequence"/>
</dbReference>
<feature type="region of interest" description="Disordered" evidence="1">
    <location>
        <begin position="1"/>
        <end position="46"/>
    </location>
</feature>
<evidence type="ECO:0000256" key="1">
    <source>
        <dbReference type="SAM" id="MobiDB-lite"/>
    </source>
</evidence>
<dbReference type="EMBL" id="KQ988633">
    <property type="protein sequence ID" value="KZV55400.1"/>
    <property type="molecule type" value="Genomic_DNA"/>
</dbReference>